<name>A0A6C0DEU7_9ZZZZ</name>
<protein>
    <submittedName>
        <fullName evidence="1">Uncharacterized protein</fullName>
    </submittedName>
</protein>
<proteinExistence type="predicted"/>
<sequence length="198" mass="23569">MNEKKVIITGTVTKYQMKKVIKNPENVKERKTMNQVSLEMFSWESQLSLLNMLTQKKNNDIENTNITLIKKQISSKLNNYKQQDVIKKVYDERKLINLEQVICKLQESGLKCLYCKEEIYLLYKLVREMKQWTLDRIDNDIGHFHNNVVISCLDCNLKRRKKSSNAFLFTKQMNIVRVDHQNNFDQQHVDPEENQNDP</sequence>
<reference evidence="1" key="1">
    <citation type="journal article" date="2020" name="Nature">
        <title>Giant virus diversity and host interactions through global metagenomics.</title>
        <authorList>
            <person name="Schulz F."/>
            <person name="Roux S."/>
            <person name="Paez-Espino D."/>
            <person name="Jungbluth S."/>
            <person name="Walsh D.A."/>
            <person name="Denef V.J."/>
            <person name="McMahon K.D."/>
            <person name="Konstantinidis K.T."/>
            <person name="Eloe-Fadrosh E.A."/>
            <person name="Kyrpides N.C."/>
            <person name="Woyke T."/>
        </authorList>
    </citation>
    <scope>NUCLEOTIDE SEQUENCE</scope>
    <source>
        <strain evidence="1">GVMAG-M-3300023174-144</strain>
    </source>
</reference>
<accession>A0A6C0DEU7</accession>
<organism evidence="1">
    <name type="scientific">viral metagenome</name>
    <dbReference type="NCBI Taxonomy" id="1070528"/>
    <lineage>
        <taxon>unclassified sequences</taxon>
        <taxon>metagenomes</taxon>
        <taxon>organismal metagenomes</taxon>
    </lineage>
</organism>
<dbReference type="AlphaFoldDB" id="A0A6C0DEU7"/>
<dbReference type="Gene3D" id="3.30.40.220">
    <property type="match status" value="1"/>
</dbReference>
<dbReference type="EMBL" id="MN739599">
    <property type="protein sequence ID" value="QHT15037.1"/>
    <property type="molecule type" value="Genomic_DNA"/>
</dbReference>
<evidence type="ECO:0000313" key="1">
    <source>
        <dbReference type="EMBL" id="QHT15037.1"/>
    </source>
</evidence>